<feature type="binding site" evidence="12">
    <location>
        <position position="257"/>
    </location>
    <ligand>
        <name>L-histidine</name>
        <dbReference type="ChEBI" id="CHEBI:57595"/>
    </ligand>
</feature>
<dbReference type="AlphaFoldDB" id="A0A424Y950"/>
<reference evidence="14 15" key="1">
    <citation type="submission" date="2018-08" db="EMBL/GenBank/DDBJ databases">
        <title>The metabolism and importance of syntrophic acetate oxidation coupled to methane or sulfide production in haloalkaline environments.</title>
        <authorList>
            <person name="Timmers P.H.A."/>
            <person name="Vavourakis C.D."/>
            <person name="Sorokin D.Y."/>
            <person name="Sinninghe Damste J.S."/>
            <person name="Muyzer G."/>
            <person name="Stams A.J.M."/>
            <person name="Plugge C.M."/>
        </authorList>
    </citation>
    <scope>NUCLEOTIDE SEQUENCE [LARGE SCALE GENOMIC DNA]</scope>
    <source>
        <strain evidence="14">MSAO_Bac1</strain>
    </source>
</reference>
<dbReference type="GO" id="GO:0005737">
    <property type="term" value="C:cytoplasm"/>
    <property type="evidence" value="ECO:0007669"/>
    <property type="project" value="UniProtKB-SubCell"/>
</dbReference>
<dbReference type="PIRSF" id="PIRSF001549">
    <property type="entry name" value="His-tRNA_synth"/>
    <property type="match status" value="1"/>
</dbReference>
<dbReference type="CDD" id="cd00773">
    <property type="entry name" value="HisRS-like_core"/>
    <property type="match status" value="1"/>
</dbReference>
<keyword evidence="5 11" id="KW-0436">Ligase</keyword>
<dbReference type="InterPro" id="IPR041715">
    <property type="entry name" value="HisRS-like_core"/>
</dbReference>
<evidence type="ECO:0000256" key="8">
    <source>
        <dbReference type="ARBA" id="ARBA00022917"/>
    </source>
</evidence>
<comment type="caution">
    <text evidence="14">The sequence shown here is derived from an EMBL/GenBank/DDBJ whole genome shotgun (WGS) entry which is preliminary data.</text>
</comment>
<keyword evidence="8 11" id="KW-0648">Protein biosynthesis</keyword>
<feature type="binding site" evidence="12">
    <location>
        <position position="130"/>
    </location>
    <ligand>
        <name>L-histidine</name>
        <dbReference type="ChEBI" id="CHEBI:57595"/>
    </ligand>
</feature>
<organism evidence="14 15">
    <name type="scientific">Candidatus Syntrophonatronum acetioxidans</name>
    <dbReference type="NCBI Taxonomy" id="1795816"/>
    <lineage>
        <taxon>Bacteria</taxon>
        <taxon>Bacillati</taxon>
        <taxon>Bacillota</taxon>
        <taxon>Clostridia</taxon>
        <taxon>Eubacteriales</taxon>
        <taxon>Syntrophomonadaceae</taxon>
        <taxon>Candidatus Syntrophonatronum</taxon>
    </lineage>
</organism>
<dbReference type="HAMAP" id="MF_00127">
    <property type="entry name" value="His_tRNA_synth"/>
    <property type="match status" value="1"/>
</dbReference>
<dbReference type="Pfam" id="PF03129">
    <property type="entry name" value="HGTP_anticodon"/>
    <property type="match status" value="1"/>
</dbReference>
<evidence type="ECO:0000256" key="5">
    <source>
        <dbReference type="ARBA" id="ARBA00022598"/>
    </source>
</evidence>
<dbReference type="InterPro" id="IPR036621">
    <property type="entry name" value="Anticodon-bd_dom_sf"/>
</dbReference>
<dbReference type="EC" id="6.1.1.21" evidence="11"/>
<dbReference type="InterPro" id="IPR045864">
    <property type="entry name" value="aa-tRNA-synth_II/BPL/LPL"/>
</dbReference>
<evidence type="ECO:0000256" key="1">
    <source>
        <dbReference type="ARBA" id="ARBA00004496"/>
    </source>
</evidence>
<dbReference type="NCBIfam" id="TIGR00442">
    <property type="entry name" value="hisS"/>
    <property type="match status" value="1"/>
</dbReference>
<comment type="subcellular location">
    <subcellularLocation>
        <location evidence="1 11">Cytoplasm</location>
    </subcellularLocation>
</comment>
<keyword evidence="9 11" id="KW-0030">Aminoacyl-tRNA synthetase</keyword>
<evidence type="ECO:0000256" key="10">
    <source>
        <dbReference type="ARBA" id="ARBA00047639"/>
    </source>
</evidence>
<feature type="binding site" evidence="12">
    <location>
        <begin position="261"/>
        <end position="262"/>
    </location>
    <ligand>
        <name>L-histidine</name>
        <dbReference type="ChEBI" id="CHEBI:57595"/>
    </ligand>
</feature>
<evidence type="ECO:0000256" key="11">
    <source>
        <dbReference type="HAMAP-Rule" id="MF_00127"/>
    </source>
</evidence>
<protein>
    <recommendedName>
        <fullName evidence="11">Histidine--tRNA ligase</fullName>
        <ecNumber evidence="11">6.1.1.21</ecNumber>
    </recommendedName>
    <alternativeName>
        <fullName evidence="11">Histidyl-tRNA synthetase</fullName>
        <shortName evidence="11">HisRS</shortName>
    </alternativeName>
</protein>
<sequence length="421" mass="48264">MLTKAPRGTGDILPGEVEKWQYMEKEFKRLCRDYNYREIRTPIFEHTELFVRSVGEDTDIVGKEMYTFLDKGDRSITLRPEGTAPTVRAYLQHKLYGQAQPVKLFYYGPMFRYDRPQAGRFRQFHQWGVEVFGSREPLLDAEVISLAVAFFNSVGIEGLILELNSVGCSKCRPSYREEIRKYIAGYRDSLCLDCSRRLETNPMRILDCKEKSCREITNNIPEMTGHLCQECREHFKEVVESLEAIEVSYRINPRLVRGLDYYTRTAFEIIDPQLGAQNSLGGGGRYDDLVEVCGGNPTPAVGFAIGLERALLALKSKEIEALYKDKPGVFVAALGDTASMEGLKMVTELRHQGIKAEKDYLQRSLKAQMKQADRINARYVIIMGEEELEKGKVLLRDMKEGHQWEMARKEITAHLKEKMGR</sequence>
<dbReference type="InterPro" id="IPR033656">
    <property type="entry name" value="HisRS_anticodon"/>
</dbReference>
<keyword evidence="6 11" id="KW-0547">Nucleotide-binding</keyword>
<evidence type="ECO:0000256" key="2">
    <source>
        <dbReference type="ARBA" id="ARBA00008226"/>
    </source>
</evidence>
<dbReference type="EMBL" id="QZAA01000299">
    <property type="protein sequence ID" value="RQD72727.1"/>
    <property type="molecule type" value="Genomic_DNA"/>
</dbReference>
<proteinExistence type="inferred from homology"/>
<dbReference type="GO" id="GO:0004821">
    <property type="term" value="F:histidine-tRNA ligase activity"/>
    <property type="evidence" value="ECO:0007669"/>
    <property type="project" value="UniProtKB-UniRule"/>
</dbReference>
<dbReference type="Gene3D" id="3.30.930.10">
    <property type="entry name" value="Bira Bifunctional Protein, Domain 2"/>
    <property type="match status" value="1"/>
</dbReference>
<evidence type="ECO:0000256" key="6">
    <source>
        <dbReference type="ARBA" id="ARBA00022741"/>
    </source>
</evidence>
<evidence type="ECO:0000259" key="13">
    <source>
        <dbReference type="PROSITE" id="PS50862"/>
    </source>
</evidence>
<dbReference type="PROSITE" id="PS50862">
    <property type="entry name" value="AA_TRNA_LIGASE_II"/>
    <property type="match status" value="1"/>
</dbReference>
<feature type="binding site" evidence="12">
    <location>
        <position position="112"/>
    </location>
    <ligand>
        <name>L-histidine</name>
        <dbReference type="ChEBI" id="CHEBI:57595"/>
    </ligand>
</feature>
<keyword evidence="4 11" id="KW-0963">Cytoplasm</keyword>
<dbReference type="InterPro" id="IPR004516">
    <property type="entry name" value="HisRS/HisZ"/>
</dbReference>
<name>A0A424Y950_9FIRM</name>
<evidence type="ECO:0000256" key="9">
    <source>
        <dbReference type="ARBA" id="ARBA00023146"/>
    </source>
</evidence>
<evidence type="ECO:0000256" key="7">
    <source>
        <dbReference type="ARBA" id="ARBA00022840"/>
    </source>
</evidence>
<accession>A0A424Y950</accession>
<comment type="similarity">
    <text evidence="2 11">Belongs to the class-II aminoacyl-tRNA synthetase family.</text>
</comment>
<evidence type="ECO:0000256" key="4">
    <source>
        <dbReference type="ARBA" id="ARBA00022490"/>
    </source>
</evidence>
<keyword evidence="7 11" id="KW-0067">ATP-binding</keyword>
<evidence type="ECO:0000256" key="12">
    <source>
        <dbReference type="PIRSR" id="PIRSR001549-1"/>
    </source>
</evidence>
<dbReference type="CDD" id="cd00859">
    <property type="entry name" value="HisRS_anticodon"/>
    <property type="match status" value="1"/>
</dbReference>
<dbReference type="GO" id="GO:0005524">
    <property type="term" value="F:ATP binding"/>
    <property type="evidence" value="ECO:0007669"/>
    <property type="project" value="UniProtKB-UniRule"/>
</dbReference>
<feature type="binding site" evidence="12">
    <location>
        <begin position="81"/>
        <end position="83"/>
    </location>
    <ligand>
        <name>L-histidine</name>
        <dbReference type="ChEBI" id="CHEBI:57595"/>
    </ligand>
</feature>
<dbReference type="GO" id="GO:0016740">
    <property type="term" value="F:transferase activity"/>
    <property type="evidence" value="ECO:0007669"/>
    <property type="project" value="UniProtKB-ARBA"/>
</dbReference>
<dbReference type="Gene3D" id="3.40.50.800">
    <property type="entry name" value="Anticodon-binding domain"/>
    <property type="match status" value="1"/>
</dbReference>
<evidence type="ECO:0000313" key="15">
    <source>
        <dbReference type="Proteomes" id="UP000285138"/>
    </source>
</evidence>
<dbReference type="GO" id="GO:0006427">
    <property type="term" value="P:histidyl-tRNA aminoacylation"/>
    <property type="evidence" value="ECO:0007669"/>
    <property type="project" value="UniProtKB-UniRule"/>
</dbReference>
<dbReference type="InterPro" id="IPR015807">
    <property type="entry name" value="His-tRNA-ligase"/>
</dbReference>
<dbReference type="InterPro" id="IPR004154">
    <property type="entry name" value="Anticodon-bd"/>
</dbReference>
<gene>
    <name evidence="11" type="primary">hisS</name>
    <name evidence="14" type="ORF">D5R97_10560</name>
</gene>
<dbReference type="PANTHER" id="PTHR43707:SF1">
    <property type="entry name" value="HISTIDINE--TRNA LIGASE, MITOCHONDRIAL-RELATED"/>
    <property type="match status" value="1"/>
</dbReference>
<dbReference type="Proteomes" id="UP000285138">
    <property type="component" value="Unassembled WGS sequence"/>
</dbReference>
<dbReference type="FunFam" id="3.30.930.10:FF:000005">
    <property type="entry name" value="Histidine--tRNA ligase"/>
    <property type="match status" value="1"/>
</dbReference>
<evidence type="ECO:0000256" key="3">
    <source>
        <dbReference type="ARBA" id="ARBA00011738"/>
    </source>
</evidence>
<evidence type="ECO:0000313" key="14">
    <source>
        <dbReference type="EMBL" id="RQD72727.1"/>
    </source>
</evidence>
<dbReference type="Pfam" id="PF13393">
    <property type="entry name" value="tRNA-synt_His"/>
    <property type="match status" value="2"/>
</dbReference>
<feature type="domain" description="Aminoacyl-transfer RNA synthetases class-II family profile" evidence="13">
    <location>
        <begin position="1"/>
        <end position="327"/>
    </location>
</feature>
<feature type="binding site" evidence="12">
    <location>
        <position position="126"/>
    </location>
    <ligand>
        <name>L-histidine</name>
        <dbReference type="ChEBI" id="CHEBI:57595"/>
    </ligand>
</feature>
<comment type="subunit">
    <text evidence="3 11">Homodimer.</text>
</comment>
<dbReference type="SUPFAM" id="SSF52954">
    <property type="entry name" value="Class II aaRS ABD-related"/>
    <property type="match status" value="1"/>
</dbReference>
<dbReference type="GO" id="GO:0140096">
    <property type="term" value="F:catalytic activity, acting on a protein"/>
    <property type="evidence" value="ECO:0007669"/>
    <property type="project" value="UniProtKB-ARBA"/>
</dbReference>
<dbReference type="InterPro" id="IPR006195">
    <property type="entry name" value="aa-tRNA-synth_II"/>
</dbReference>
<dbReference type="SUPFAM" id="SSF55681">
    <property type="entry name" value="Class II aaRS and biotin synthetases"/>
    <property type="match status" value="1"/>
</dbReference>
<dbReference type="PANTHER" id="PTHR43707">
    <property type="entry name" value="HISTIDYL-TRNA SYNTHETASE"/>
    <property type="match status" value="1"/>
</dbReference>
<comment type="catalytic activity">
    <reaction evidence="10 11">
        <text>tRNA(His) + L-histidine + ATP = L-histidyl-tRNA(His) + AMP + diphosphate + H(+)</text>
        <dbReference type="Rhea" id="RHEA:17313"/>
        <dbReference type="Rhea" id="RHEA-COMP:9665"/>
        <dbReference type="Rhea" id="RHEA-COMP:9689"/>
        <dbReference type="ChEBI" id="CHEBI:15378"/>
        <dbReference type="ChEBI" id="CHEBI:30616"/>
        <dbReference type="ChEBI" id="CHEBI:33019"/>
        <dbReference type="ChEBI" id="CHEBI:57595"/>
        <dbReference type="ChEBI" id="CHEBI:78442"/>
        <dbReference type="ChEBI" id="CHEBI:78527"/>
        <dbReference type="ChEBI" id="CHEBI:456215"/>
        <dbReference type="EC" id="6.1.1.21"/>
    </reaction>
</comment>